<reference evidence="2" key="1">
    <citation type="journal article" date="2023" name="Front. Plant Sci.">
        <title>Chromosomal-level genome assembly of Melastoma candidum provides insights into trichome evolution.</title>
        <authorList>
            <person name="Zhong Y."/>
            <person name="Wu W."/>
            <person name="Sun C."/>
            <person name="Zou P."/>
            <person name="Liu Y."/>
            <person name="Dai S."/>
            <person name="Zhou R."/>
        </authorList>
    </citation>
    <scope>NUCLEOTIDE SEQUENCE [LARGE SCALE GENOMIC DNA]</scope>
</reference>
<sequence>MELIKSNCLDNASSKSLFSVASRILDECVKEETPTYLMLEIFSYIRMAVLLGKVLNIIERKMSAQAENCRNQNNIFKSREEKFHSRIKVLETFAQGVNEENEVALRNFERMKAVKTKLEEERKVEERDMLKMKKDMG</sequence>
<gene>
    <name evidence="1" type="ORF">MLD38_039143</name>
</gene>
<keyword evidence="2" id="KW-1185">Reference proteome</keyword>
<organism evidence="1 2">
    <name type="scientific">Melastoma candidum</name>
    <dbReference type="NCBI Taxonomy" id="119954"/>
    <lineage>
        <taxon>Eukaryota</taxon>
        <taxon>Viridiplantae</taxon>
        <taxon>Streptophyta</taxon>
        <taxon>Embryophyta</taxon>
        <taxon>Tracheophyta</taxon>
        <taxon>Spermatophyta</taxon>
        <taxon>Magnoliopsida</taxon>
        <taxon>eudicotyledons</taxon>
        <taxon>Gunneridae</taxon>
        <taxon>Pentapetalae</taxon>
        <taxon>rosids</taxon>
        <taxon>malvids</taxon>
        <taxon>Myrtales</taxon>
        <taxon>Melastomataceae</taxon>
        <taxon>Melastomatoideae</taxon>
        <taxon>Melastomateae</taxon>
        <taxon>Melastoma</taxon>
    </lineage>
</organism>
<evidence type="ECO:0000313" key="1">
    <source>
        <dbReference type="EMBL" id="KAI4303529.1"/>
    </source>
</evidence>
<dbReference type="Proteomes" id="UP001057402">
    <property type="component" value="Chromosome 12"/>
</dbReference>
<evidence type="ECO:0000313" key="2">
    <source>
        <dbReference type="Proteomes" id="UP001057402"/>
    </source>
</evidence>
<name>A0ACB9L165_9MYRT</name>
<comment type="caution">
    <text evidence="1">The sequence shown here is derived from an EMBL/GenBank/DDBJ whole genome shotgun (WGS) entry which is preliminary data.</text>
</comment>
<accession>A0ACB9L165</accession>
<proteinExistence type="predicted"/>
<protein>
    <submittedName>
        <fullName evidence="1">Uncharacterized protein</fullName>
    </submittedName>
</protein>
<dbReference type="EMBL" id="CM042891">
    <property type="protein sequence ID" value="KAI4303529.1"/>
    <property type="molecule type" value="Genomic_DNA"/>
</dbReference>